<accession>A0A0R1MDV0</accession>
<dbReference type="STRING" id="1423731.FC81_GL000731"/>
<dbReference type="Proteomes" id="UP000051621">
    <property type="component" value="Unassembled WGS sequence"/>
</dbReference>
<dbReference type="Pfam" id="PF04411">
    <property type="entry name" value="PDDEXK_7"/>
    <property type="match status" value="1"/>
</dbReference>
<gene>
    <name evidence="1" type="ORF">FC81_GL000731</name>
</gene>
<dbReference type="PATRIC" id="fig|1423731.3.peg.750"/>
<dbReference type="AlphaFoldDB" id="A0A0R1MDV0"/>
<evidence type="ECO:0000313" key="1">
    <source>
        <dbReference type="EMBL" id="KRL02387.1"/>
    </source>
</evidence>
<comment type="caution">
    <text evidence="1">The sequence shown here is derived from an EMBL/GenBank/DDBJ whole genome shotgun (WGS) entry which is preliminary data.</text>
</comment>
<dbReference type="EMBL" id="AZEF01000013">
    <property type="protein sequence ID" value="KRL02387.1"/>
    <property type="molecule type" value="Genomic_DNA"/>
</dbReference>
<organism evidence="1 2">
    <name type="scientific">Liquorilactobacillus capillatus DSM 19910</name>
    <dbReference type="NCBI Taxonomy" id="1423731"/>
    <lineage>
        <taxon>Bacteria</taxon>
        <taxon>Bacillati</taxon>
        <taxon>Bacillota</taxon>
        <taxon>Bacilli</taxon>
        <taxon>Lactobacillales</taxon>
        <taxon>Lactobacillaceae</taxon>
        <taxon>Liquorilactobacillus</taxon>
    </lineage>
</organism>
<evidence type="ECO:0000313" key="2">
    <source>
        <dbReference type="Proteomes" id="UP000051621"/>
    </source>
</evidence>
<reference evidence="1 2" key="1">
    <citation type="journal article" date="2015" name="Genome Announc.">
        <title>Expanding the biotechnology potential of lactobacilli through comparative genomics of 213 strains and associated genera.</title>
        <authorList>
            <person name="Sun Z."/>
            <person name="Harris H.M."/>
            <person name="McCann A."/>
            <person name="Guo C."/>
            <person name="Argimon S."/>
            <person name="Zhang W."/>
            <person name="Yang X."/>
            <person name="Jeffery I.B."/>
            <person name="Cooney J.C."/>
            <person name="Kagawa T.F."/>
            <person name="Liu W."/>
            <person name="Song Y."/>
            <person name="Salvetti E."/>
            <person name="Wrobel A."/>
            <person name="Rasinkangas P."/>
            <person name="Parkhill J."/>
            <person name="Rea M.C."/>
            <person name="O'Sullivan O."/>
            <person name="Ritari J."/>
            <person name="Douillard F.P."/>
            <person name="Paul Ross R."/>
            <person name="Yang R."/>
            <person name="Briner A.E."/>
            <person name="Felis G.E."/>
            <person name="de Vos W.M."/>
            <person name="Barrangou R."/>
            <person name="Klaenhammer T.R."/>
            <person name="Caufield P.W."/>
            <person name="Cui Y."/>
            <person name="Zhang H."/>
            <person name="O'Toole P.W."/>
        </authorList>
    </citation>
    <scope>NUCLEOTIDE SEQUENCE [LARGE SCALE GENOMIC DNA]</scope>
    <source>
        <strain evidence="1 2">DSM 19910</strain>
    </source>
</reference>
<protein>
    <recommendedName>
        <fullName evidence="3">DUF2357 domain-containing protein</fullName>
    </recommendedName>
</protein>
<name>A0A0R1MDV0_9LACO</name>
<keyword evidence="2" id="KW-1185">Reference proteome</keyword>
<proteinExistence type="predicted"/>
<sequence length="591" mass="69672">MFELSEDQIESVPEYRPFDILITSGDSENGFFELPELEDYEIQNRRDYSESDDVNSYSFNQNYCIYTNSWEDKKSSVDLQTVPLTPGYYTVRVKENNGQTFFAYWYISPKELTTPEWQVMRDDVERMVKGLALDYSKKMRSKVKSIEGAHTMSILDDDTAFLVEQETRIRYAIETLRNEAKYQISKAYSWVSAGLKNEIDQQTIRKIGERPDKRGMLYTPQRYLEYDVAANQWLKLFLTRLVKFCGKQIAYNCQIEIATKDDYNGQHKYEQQWTKSERIHFEKNFINNLTELQKATTILKKLQEYLRLVLEDAFLKNASMPSNTALPKALMLNASYNVLYRIYMVLFQQKKQFTLARSYRRYWKKTAQLYEIWTFINVMKSLIRQDFEPIGGWIYDTHGKNKDLPFLTEGTQVSFSSSELFINLTYNETIPSNRCRVSASRPLITVSDRNKPDIRIDVFDIEKRYLGSVLLDAKYIKLISILKKVKSFDKNKGLRDQFTSYVNDTSSPFHDNYPYIEDMRPVRALLVLYPTNNSEDVVKEESRYTGKNVRYIQMRPGEDFVELDSILSENISKIQDRSNIFEMFDLHNSKN</sequence>
<dbReference type="InterPro" id="IPR007505">
    <property type="entry name" value="PDDEXK_7"/>
</dbReference>
<evidence type="ECO:0008006" key="3">
    <source>
        <dbReference type="Google" id="ProtNLM"/>
    </source>
</evidence>